<gene>
    <name evidence="2" type="ORF">DIATSA_LOCUS6196</name>
</gene>
<dbReference type="Pfam" id="PF26063">
    <property type="entry name" value="MCMDC2_N"/>
    <property type="match status" value="1"/>
</dbReference>
<protein>
    <recommendedName>
        <fullName evidence="1">MCMDC2 N-terminal domain-containing protein</fullName>
    </recommendedName>
</protein>
<reference evidence="2" key="2">
    <citation type="submission" date="2022-10" db="EMBL/GenBank/DDBJ databases">
        <authorList>
            <consortium name="ENA_rothamsted_submissions"/>
            <consortium name="culmorum"/>
            <person name="King R."/>
        </authorList>
    </citation>
    <scope>NUCLEOTIDE SEQUENCE</scope>
</reference>
<sequence>MELQIQLLLYLDKNRILFDMKSHCENFISNSTSETLCKFPPFRYNLEIDVMTLLDFLPELGRSLLTEPLKWQRTCDKILYAILRSFENDFLDTIQTNQVAVVIRLKNISPHMTESGPGVYKSLDCFKGKLLNVSKPFPYVYHTVWSCPEECDSNEVIIRGIPKTPTRCSVCRSILFENSVLRRCGEQITATFKMKNVVMPKKLEIVDDLLLKAKLGLNYLITIVVQKNITEVWSIEVLEPLLLPITAFTSCDIQELFDVCDGVPWKFIYCLASTIGATLCPLNCFMHLKITLLLSLTSIKANVFNVSNIIHVLATGFDTRFVGKLMYAGAALANTSMALGTSNTSITSSLIACTGGILFMPLPLHTYHKKLTGAILSSIESNEIIHDTGRIKLGCAVWAQGMDFKNVNVNDIAKVFGTVCRGDYGEYEDDIAEYMLLKAIDPNHNRNDEKQAMTDVAQYIDLVASIPVKLDCVSEKKLTNYFLAARKERPRGVPIGSLETLLNICMNSARLCRRFVTNEQDAIFAIWLHVSACFEPRFAPDEYLQTPADVKQLHKIFDNFKNWLNEFTGSYDY</sequence>
<keyword evidence="3" id="KW-1185">Reference proteome</keyword>
<dbReference type="InterPro" id="IPR058769">
    <property type="entry name" value="MCMDC2_N"/>
</dbReference>
<dbReference type="InterPro" id="IPR012340">
    <property type="entry name" value="NA-bd_OB-fold"/>
</dbReference>
<name>A0A9N9R2Q6_9NEOP</name>
<evidence type="ECO:0000313" key="3">
    <source>
        <dbReference type="Proteomes" id="UP001153714"/>
    </source>
</evidence>
<accession>A0A9N9R2Q6</accession>
<evidence type="ECO:0000259" key="1">
    <source>
        <dbReference type="Pfam" id="PF26063"/>
    </source>
</evidence>
<reference evidence="2" key="1">
    <citation type="submission" date="2021-12" db="EMBL/GenBank/DDBJ databases">
        <authorList>
            <person name="King R."/>
        </authorList>
    </citation>
    <scope>NUCLEOTIDE SEQUENCE</scope>
</reference>
<dbReference type="OrthoDB" id="2015372at2759"/>
<dbReference type="EMBL" id="OU893350">
    <property type="protein sequence ID" value="CAG9788394.1"/>
    <property type="molecule type" value="Genomic_DNA"/>
</dbReference>
<dbReference type="SUPFAM" id="SSF50249">
    <property type="entry name" value="Nucleic acid-binding proteins"/>
    <property type="match status" value="1"/>
</dbReference>
<organism evidence="2 3">
    <name type="scientific">Diatraea saccharalis</name>
    <name type="common">sugarcane borer</name>
    <dbReference type="NCBI Taxonomy" id="40085"/>
    <lineage>
        <taxon>Eukaryota</taxon>
        <taxon>Metazoa</taxon>
        <taxon>Ecdysozoa</taxon>
        <taxon>Arthropoda</taxon>
        <taxon>Hexapoda</taxon>
        <taxon>Insecta</taxon>
        <taxon>Pterygota</taxon>
        <taxon>Neoptera</taxon>
        <taxon>Endopterygota</taxon>
        <taxon>Lepidoptera</taxon>
        <taxon>Glossata</taxon>
        <taxon>Ditrysia</taxon>
        <taxon>Pyraloidea</taxon>
        <taxon>Crambidae</taxon>
        <taxon>Crambinae</taxon>
        <taxon>Diatraea</taxon>
    </lineage>
</organism>
<evidence type="ECO:0000313" key="2">
    <source>
        <dbReference type="EMBL" id="CAG9788394.1"/>
    </source>
</evidence>
<feature type="domain" description="MCMDC2 N-terminal" evidence="1">
    <location>
        <begin position="3"/>
        <end position="107"/>
    </location>
</feature>
<dbReference type="AlphaFoldDB" id="A0A9N9R2Q6"/>
<proteinExistence type="predicted"/>
<dbReference type="Proteomes" id="UP001153714">
    <property type="component" value="Chromosome 19"/>
</dbReference>